<dbReference type="PANTHER" id="PTHR30572:SF18">
    <property type="entry name" value="ABC-TYPE MACROLIDE FAMILY EXPORT SYSTEM PERMEASE COMPONENT 2"/>
    <property type="match status" value="1"/>
</dbReference>
<feature type="transmembrane region" description="Helical" evidence="6">
    <location>
        <begin position="316"/>
        <end position="346"/>
    </location>
</feature>
<dbReference type="InterPro" id="IPR025857">
    <property type="entry name" value="MacB_PCD"/>
</dbReference>
<dbReference type="GO" id="GO:0022857">
    <property type="term" value="F:transmembrane transporter activity"/>
    <property type="evidence" value="ECO:0007669"/>
    <property type="project" value="TreeGrafter"/>
</dbReference>
<name>A0A6C0R9K2_9BACT</name>
<evidence type="ECO:0000256" key="1">
    <source>
        <dbReference type="ARBA" id="ARBA00004651"/>
    </source>
</evidence>
<dbReference type="InterPro" id="IPR050250">
    <property type="entry name" value="Macrolide_Exporter_MacB"/>
</dbReference>
<feature type="transmembrane region" description="Helical" evidence="6">
    <location>
        <begin position="271"/>
        <end position="295"/>
    </location>
</feature>
<feature type="transmembrane region" description="Helical" evidence="6">
    <location>
        <begin position="366"/>
        <end position="389"/>
    </location>
</feature>
<proteinExistence type="predicted"/>
<evidence type="ECO:0000256" key="2">
    <source>
        <dbReference type="ARBA" id="ARBA00022475"/>
    </source>
</evidence>
<dbReference type="Proteomes" id="UP000474630">
    <property type="component" value="Chromosome"/>
</dbReference>
<feature type="domain" description="MacB-like periplasmic core" evidence="8">
    <location>
        <begin position="21"/>
        <end position="227"/>
    </location>
</feature>
<evidence type="ECO:0000256" key="4">
    <source>
        <dbReference type="ARBA" id="ARBA00022989"/>
    </source>
</evidence>
<organism evidence="9 10">
    <name type="scientific">Draconibacterium halophilum</name>
    <dbReference type="NCBI Taxonomy" id="2706887"/>
    <lineage>
        <taxon>Bacteria</taxon>
        <taxon>Pseudomonadati</taxon>
        <taxon>Bacteroidota</taxon>
        <taxon>Bacteroidia</taxon>
        <taxon>Marinilabiliales</taxon>
        <taxon>Prolixibacteraceae</taxon>
        <taxon>Draconibacterium</taxon>
    </lineage>
</organism>
<dbReference type="InterPro" id="IPR003838">
    <property type="entry name" value="ABC3_permease_C"/>
</dbReference>
<evidence type="ECO:0000313" key="10">
    <source>
        <dbReference type="Proteomes" id="UP000474630"/>
    </source>
</evidence>
<feature type="domain" description="ABC3 transporter permease C-terminal" evidence="7">
    <location>
        <begin position="654"/>
        <end position="767"/>
    </location>
</feature>
<evidence type="ECO:0000256" key="6">
    <source>
        <dbReference type="SAM" id="Phobius"/>
    </source>
</evidence>
<feature type="transmembrane region" description="Helical" evidence="6">
    <location>
        <begin position="703"/>
        <end position="722"/>
    </location>
</feature>
<evidence type="ECO:0000259" key="7">
    <source>
        <dbReference type="Pfam" id="PF02687"/>
    </source>
</evidence>
<feature type="transmembrane region" description="Helical" evidence="6">
    <location>
        <begin position="20"/>
        <end position="42"/>
    </location>
</feature>
<dbReference type="AlphaFoldDB" id="A0A6C0R9K2"/>
<dbReference type="Pfam" id="PF12704">
    <property type="entry name" value="MacB_PCD"/>
    <property type="match status" value="1"/>
</dbReference>
<evidence type="ECO:0000256" key="5">
    <source>
        <dbReference type="ARBA" id="ARBA00023136"/>
    </source>
</evidence>
<evidence type="ECO:0000259" key="8">
    <source>
        <dbReference type="Pfam" id="PF12704"/>
    </source>
</evidence>
<feature type="transmembrane region" description="Helical" evidence="6">
    <location>
        <begin position="647"/>
        <end position="670"/>
    </location>
</feature>
<dbReference type="RefSeq" id="WP_163344527.1">
    <property type="nucleotide sequence ID" value="NZ_CP048409.1"/>
</dbReference>
<dbReference type="EMBL" id="CP048409">
    <property type="protein sequence ID" value="QIA06596.1"/>
    <property type="molecule type" value="Genomic_DNA"/>
</dbReference>
<dbReference type="KEGG" id="drc:G0Q07_02120"/>
<keyword evidence="10" id="KW-1185">Reference proteome</keyword>
<keyword evidence="5 6" id="KW-0472">Membrane</keyword>
<dbReference type="PANTHER" id="PTHR30572">
    <property type="entry name" value="MEMBRANE COMPONENT OF TRANSPORTER-RELATED"/>
    <property type="match status" value="1"/>
</dbReference>
<accession>A0A6C0R9K2</accession>
<evidence type="ECO:0000313" key="9">
    <source>
        <dbReference type="EMBL" id="QIA06596.1"/>
    </source>
</evidence>
<dbReference type="GO" id="GO:0005886">
    <property type="term" value="C:plasma membrane"/>
    <property type="evidence" value="ECO:0007669"/>
    <property type="project" value="UniProtKB-SubCell"/>
</dbReference>
<evidence type="ECO:0000256" key="3">
    <source>
        <dbReference type="ARBA" id="ARBA00022692"/>
    </source>
</evidence>
<protein>
    <submittedName>
        <fullName evidence="9">FtsX-like permease family protein</fullName>
    </submittedName>
</protein>
<comment type="subcellular location">
    <subcellularLocation>
        <location evidence="1">Cell membrane</location>
        <topology evidence="1">Multi-pass membrane protein</topology>
    </subcellularLocation>
</comment>
<keyword evidence="3 6" id="KW-0812">Transmembrane</keyword>
<sequence>MMKEKIRQSFKNMRGSKSYLFINIGGLSIAFAVFILIMLFVVNEFNFDKFNTNGDRVYRIEQGEYNQVPISISRISKETFPEVENSVMIKSTNNHWISYEKNFFEIKDFCFAENSFFEIFSVPFETGDPKTALNEPFTIVLAESLAKKIFGDKNPIGEQVNFKNQNDYTVTGVIKDLPDFHLPAKAIASFKSVEVSFNLTDENWSWNLVSYIMLSENHDKELLEKKMDKQFRNIEQWDVKEPEFSLRSFNDIYLASDTEANDETKHGSMTLLIILMVVGAFIILIASINFINLTISRGLKKTNEIHIRRILGSSKTAIIFQYMLDSVILCTISILIAFAIVFLSLHSYENLIGKELNILNVLDLKYILLIGVGIVSLGIIYGVFPSYYLTKVSTRQGTNGGQTGAKQSGFNVGLITFQYIISIILICGTVITYKQLLFTSNSNLGFNKEQVLSVDLGPSFTDNLSTFKSKLLENPNISGVSFISDDITMLKQYGTVVNVDEEGYVFKFAVIDPEFIPMMDIELLQGDNFSKDIQSQMGKSYIVNEAGWDILKNSKTKDAGYKINDGTLLGVIKNFHFESFHNKIEPMIFYWANNNYYNKALLKLTAGNTAQTINYIDKVYKEMAPESLCKYQFVDEEFNYLYNTERMMVRLLGIFSLLAIFIATLGIISLSTMAAETRTKEIGIRKVNGAKISEILSMLNKDFVKWVALAFVVATPIAYFVMNKWLESFAYKTSLSWWIFALAGLLALGIALLTVSWQSWRAATRNPVEALRYE</sequence>
<gene>
    <name evidence="9" type="ORF">G0Q07_02120</name>
</gene>
<dbReference type="Pfam" id="PF02687">
    <property type="entry name" value="FtsX"/>
    <property type="match status" value="2"/>
</dbReference>
<keyword evidence="4 6" id="KW-1133">Transmembrane helix</keyword>
<reference evidence="9 10" key="1">
    <citation type="submission" date="2020-02" db="EMBL/GenBank/DDBJ databases">
        <title>Genome sequencing for Draconibacterium sp. strain M1.</title>
        <authorList>
            <person name="Park S.-J."/>
        </authorList>
    </citation>
    <scope>NUCLEOTIDE SEQUENCE [LARGE SCALE GENOMIC DNA]</scope>
    <source>
        <strain evidence="9 10">M1</strain>
    </source>
</reference>
<keyword evidence="2" id="KW-1003">Cell membrane</keyword>
<feature type="transmembrane region" description="Helical" evidence="6">
    <location>
        <begin position="410"/>
        <end position="433"/>
    </location>
</feature>
<feature type="domain" description="ABC3 transporter permease C-terminal" evidence="7">
    <location>
        <begin position="277"/>
        <end position="392"/>
    </location>
</feature>
<feature type="transmembrane region" description="Helical" evidence="6">
    <location>
        <begin position="734"/>
        <end position="755"/>
    </location>
</feature>